<name>A0A0F4YF08_RASE3</name>
<evidence type="ECO:0000313" key="2">
    <source>
        <dbReference type="Proteomes" id="UP000053958"/>
    </source>
</evidence>
<organism evidence="1 2">
    <name type="scientific">Rasamsonia emersonii (strain ATCC 16479 / CBS 393.64 / IMI 116815)</name>
    <dbReference type="NCBI Taxonomy" id="1408163"/>
    <lineage>
        <taxon>Eukaryota</taxon>
        <taxon>Fungi</taxon>
        <taxon>Dikarya</taxon>
        <taxon>Ascomycota</taxon>
        <taxon>Pezizomycotina</taxon>
        <taxon>Eurotiomycetes</taxon>
        <taxon>Eurotiomycetidae</taxon>
        <taxon>Eurotiales</taxon>
        <taxon>Trichocomaceae</taxon>
        <taxon>Rasamsonia</taxon>
    </lineage>
</organism>
<dbReference type="AlphaFoldDB" id="A0A0F4YF08"/>
<dbReference type="EMBL" id="LASV01000813">
    <property type="protein sequence ID" value="KKA16203.1"/>
    <property type="molecule type" value="Genomic_DNA"/>
</dbReference>
<comment type="caution">
    <text evidence="1">The sequence shown here is derived from an EMBL/GenBank/DDBJ whole genome shotgun (WGS) entry which is preliminary data.</text>
</comment>
<dbReference type="RefSeq" id="XP_013322815.1">
    <property type="nucleotide sequence ID" value="XM_013467361.1"/>
</dbReference>
<evidence type="ECO:0000313" key="1">
    <source>
        <dbReference type="EMBL" id="KKA16203.1"/>
    </source>
</evidence>
<accession>A0A0F4YF08</accession>
<keyword evidence="2" id="KW-1185">Reference proteome</keyword>
<dbReference type="Proteomes" id="UP000053958">
    <property type="component" value="Unassembled WGS sequence"/>
</dbReference>
<gene>
    <name evidence="1" type="ORF">T310_10218</name>
</gene>
<dbReference type="GeneID" id="25313287"/>
<sequence length="246" mass="27323">MPGFKFDNQRLDNKLVAAVAGALDEANVPNLLWGNYLLAVFGVPAIVDGFAFVVPDNVLSTAYSTLLSTGFRQCTQGLNCTKSDPSLPSPPPAVHVHIDDNLTISLYQKSQVLWMFPDFGLEFPDPQNPNIMLASDSRLPSASLGRGQGAFPSHLHPVRIPTAPRYTEAIITLLCRDLASRHEMYWMSLLTYIIEYVDGTEAMKEEDLAVCYRSFFRALKIGDSQVFSILDGLRNDLINRKLLHAH</sequence>
<protein>
    <submittedName>
        <fullName evidence="1">Uncharacterized protein</fullName>
    </submittedName>
</protein>
<dbReference type="OrthoDB" id="4499271at2759"/>
<proteinExistence type="predicted"/>
<reference evidence="1 2" key="1">
    <citation type="submission" date="2015-04" db="EMBL/GenBank/DDBJ databases">
        <authorList>
            <person name="Heijne W.H."/>
            <person name="Fedorova N.D."/>
            <person name="Nierman W.C."/>
            <person name="Vollebregt A.W."/>
            <person name="Zhao Z."/>
            <person name="Wu L."/>
            <person name="Kumar M."/>
            <person name="Stam H."/>
            <person name="van den Berg M.A."/>
            <person name="Pel H.J."/>
        </authorList>
    </citation>
    <scope>NUCLEOTIDE SEQUENCE [LARGE SCALE GENOMIC DNA]</scope>
    <source>
        <strain evidence="1 2">CBS 393.64</strain>
    </source>
</reference>